<dbReference type="AlphaFoldDB" id="A0A1Z4JNV9"/>
<reference evidence="3 4" key="1">
    <citation type="submission" date="2017-06" db="EMBL/GenBank/DDBJ databases">
        <title>Genome sequencing of cyanobaciteial culture collection at National Institute for Environmental Studies (NIES).</title>
        <authorList>
            <person name="Hirose Y."/>
            <person name="Shimura Y."/>
            <person name="Fujisawa T."/>
            <person name="Nakamura Y."/>
            <person name="Kawachi M."/>
        </authorList>
    </citation>
    <scope>NUCLEOTIDE SEQUENCE [LARGE SCALE GENOMIC DNA]</scope>
    <source>
        <strain evidence="3 4">NIES-2135</strain>
    </source>
</reference>
<dbReference type="EMBL" id="AP018203">
    <property type="protein sequence ID" value="BAY58441.1"/>
    <property type="molecule type" value="Genomic_DNA"/>
</dbReference>
<protein>
    <recommendedName>
        <fullName evidence="2">OCP N-terminal domain-containing protein</fullName>
    </recommendedName>
</protein>
<comment type="similarity">
    <text evidence="1">Belongs to the orange carotenoid-binding protein family.</text>
</comment>
<name>A0A1Z4JNV9_LEPBY</name>
<organism evidence="3 4">
    <name type="scientific">Leptolyngbya boryana NIES-2135</name>
    <dbReference type="NCBI Taxonomy" id="1973484"/>
    <lineage>
        <taxon>Bacteria</taxon>
        <taxon>Bacillati</taxon>
        <taxon>Cyanobacteriota</taxon>
        <taxon>Cyanophyceae</taxon>
        <taxon>Leptolyngbyales</taxon>
        <taxon>Leptolyngbyaceae</taxon>
        <taxon>Leptolyngbya group</taxon>
        <taxon>Leptolyngbya</taxon>
    </lineage>
</organism>
<keyword evidence="1" id="KW-0157">Chromophore</keyword>
<dbReference type="GO" id="GO:0030089">
    <property type="term" value="C:phycobilisome"/>
    <property type="evidence" value="ECO:0007669"/>
    <property type="project" value="UniProtKB-UniRule"/>
</dbReference>
<dbReference type="Pfam" id="PF09150">
    <property type="entry name" value="Carot_N"/>
    <property type="match status" value="1"/>
</dbReference>
<keyword evidence="1" id="KW-0793">Thylakoid</keyword>
<dbReference type="InterPro" id="IPR015233">
    <property type="entry name" value="Orange_carotenoid-bd_N"/>
</dbReference>
<dbReference type="SUPFAM" id="SSF81930">
    <property type="entry name" value="Orange carotenoid protein, N-terminal domain"/>
    <property type="match status" value="1"/>
</dbReference>
<evidence type="ECO:0000313" key="4">
    <source>
        <dbReference type="Proteomes" id="UP000217895"/>
    </source>
</evidence>
<dbReference type="GO" id="GO:0016037">
    <property type="term" value="P:light absorption"/>
    <property type="evidence" value="ECO:0007669"/>
    <property type="project" value="UniProtKB-UniRule"/>
</dbReference>
<dbReference type="InterPro" id="IPR036917">
    <property type="entry name" value="Orange_carotenoid-bd_N_sf"/>
</dbReference>
<keyword evidence="4" id="KW-1185">Reference proteome</keyword>
<accession>A0A1Z4JNV9</accession>
<dbReference type="PROSITE" id="PS51773">
    <property type="entry name" value="OCP_N"/>
    <property type="match status" value="1"/>
</dbReference>
<keyword evidence="1" id="KW-0605">Phycobilisome</keyword>
<dbReference type="Gene3D" id="1.10.2090.10">
    <property type="entry name" value="Orange carotenoid-binding protein, N-terminal domain"/>
    <property type="match status" value="1"/>
</dbReference>
<feature type="domain" description="OCP N-terminal" evidence="2">
    <location>
        <begin position="16"/>
        <end position="166"/>
    </location>
</feature>
<keyword evidence="1" id="KW-0472">Membrane</keyword>
<sequence>MPQSASQNVDPSEYLGDAITSAISDFNQLQVDDKLALLYYVYEKMGDSITPAAPQAAEPELAPMLLGDFYNLSHQDQLQVMRDIANRTDSEYSRAYGALKENNQLLVWYVWAVAMGESVVGMPAEYSASDKITNLLRRLESFEFEQQISLLRELASEMGYTDVKPVQSQAETGKTASL</sequence>
<gene>
    <name evidence="3" type="ORF">NIES2135_53140</name>
</gene>
<evidence type="ECO:0000259" key="2">
    <source>
        <dbReference type="PROSITE" id="PS51773"/>
    </source>
</evidence>
<dbReference type="Proteomes" id="UP000217895">
    <property type="component" value="Chromosome"/>
</dbReference>
<proteinExistence type="inferred from homology"/>
<dbReference type="GO" id="GO:0031404">
    <property type="term" value="F:chloride ion binding"/>
    <property type="evidence" value="ECO:0007669"/>
    <property type="project" value="InterPro"/>
</dbReference>
<evidence type="ECO:0000256" key="1">
    <source>
        <dbReference type="PROSITE-ProRule" id="PRU01109"/>
    </source>
</evidence>
<keyword evidence="1" id="KW-0042">Antenna complex</keyword>
<evidence type="ECO:0000313" key="3">
    <source>
        <dbReference type="EMBL" id="BAY58441.1"/>
    </source>
</evidence>